<dbReference type="EMBL" id="FOHK01000003">
    <property type="protein sequence ID" value="SES97536.1"/>
    <property type="molecule type" value="Genomic_DNA"/>
</dbReference>
<keyword evidence="1" id="KW-0378">Hydrolase</keyword>
<evidence type="ECO:0000259" key="3">
    <source>
        <dbReference type="Pfam" id="PF08450"/>
    </source>
</evidence>
<dbReference type="OrthoDB" id="241638at2"/>
<keyword evidence="5" id="KW-1185">Reference proteome</keyword>
<keyword evidence="2" id="KW-0732">Signal</keyword>
<evidence type="ECO:0000256" key="1">
    <source>
        <dbReference type="ARBA" id="ARBA00022801"/>
    </source>
</evidence>
<evidence type="ECO:0000313" key="5">
    <source>
        <dbReference type="Proteomes" id="UP000199308"/>
    </source>
</evidence>
<proteinExistence type="predicted"/>
<gene>
    <name evidence="4" type="ORF">SAMN05660429_00808</name>
</gene>
<sequence length="326" mass="36101">MNRLSLVLFGFLLAPFAALANLESDENSKAIYEIHDQSVLEILDTTANYDVIASGFAWAEGPLWVAKGNYLLFSDIPNNKVYKFSPEHGLSEYLSNSGYSNGLLLDNQGRLTLLQSRSRVVAQMNSDIDTPKDEFNVVAKSFQGKRFNSPNDGALHKNGSIYFTDPPYGLPKQLDDPSKELSFQGVYRLLPNGEITLLDSSLTFPNGIALSTKQNALFVAVSDKNQPIWYRYELDQQGDVTAKRVLYRPSQNDGEIGSPDGLKVHSTGIVFATGPGGIWVLSEQGKLLARIKLPGFNANLAFNENESMLYITADNELRQLKLNQPK</sequence>
<dbReference type="RefSeq" id="WP_093327889.1">
    <property type="nucleotide sequence ID" value="NZ_AP027363.1"/>
</dbReference>
<name>A0A1I0ATL3_THASX</name>
<feature type="signal peptide" evidence="2">
    <location>
        <begin position="1"/>
        <end position="20"/>
    </location>
</feature>
<dbReference type="InterPro" id="IPR051262">
    <property type="entry name" value="SMP-30/CGR1_Lactonase"/>
</dbReference>
<dbReference type="Gene3D" id="2.120.10.30">
    <property type="entry name" value="TolB, C-terminal domain"/>
    <property type="match status" value="1"/>
</dbReference>
<accession>A0A1I0ATL3</accession>
<dbReference type="InterPro" id="IPR013658">
    <property type="entry name" value="SGL"/>
</dbReference>
<evidence type="ECO:0000256" key="2">
    <source>
        <dbReference type="SAM" id="SignalP"/>
    </source>
</evidence>
<evidence type="ECO:0000313" key="4">
    <source>
        <dbReference type="EMBL" id="SES97536.1"/>
    </source>
</evidence>
<dbReference type="PANTHER" id="PTHR47572:SF4">
    <property type="entry name" value="LACTONASE DRP35"/>
    <property type="match status" value="1"/>
</dbReference>
<protein>
    <submittedName>
        <fullName evidence="4">Gluconolactonase</fullName>
    </submittedName>
</protein>
<dbReference type="PANTHER" id="PTHR47572">
    <property type="entry name" value="LIPOPROTEIN-RELATED"/>
    <property type="match status" value="1"/>
</dbReference>
<dbReference type="SUPFAM" id="SSF63829">
    <property type="entry name" value="Calcium-dependent phosphotriesterase"/>
    <property type="match status" value="1"/>
</dbReference>
<organism evidence="4 5">
    <name type="scientific">Thalassotalea agarivorans</name>
    <name type="common">Thalassomonas agarivorans</name>
    <dbReference type="NCBI Taxonomy" id="349064"/>
    <lineage>
        <taxon>Bacteria</taxon>
        <taxon>Pseudomonadati</taxon>
        <taxon>Pseudomonadota</taxon>
        <taxon>Gammaproteobacteria</taxon>
        <taxon>Alteromonadales</taxon>
        <taxon>Colwelliaceae</taxon>
        <taxon>Thalassotalea</taxon>
    </lineage>
</organism>
<dbReference type="Pfam" id="PF08450">
    <property type="entry name" value="SGL"/>
    <property type="match status" value="1"/>
</dbReference>
<dbReference type="AlphaFoldDB" id="A0A1I0ATL3"/>
<dbReference type="STRING" id="349064.SAMN05660429_00808"/>
<dbReference type="InterPro" id="IPR011042">
    <property type="entry name" value="6-blade_b-propeller_TolB-like"/>
</dbReference>
<feature type="domain" description="SMP-30/Gluconolactonase/LRE-like region" evidence="3">
    <location>
        <begin position="58"/>
        <end position="313"/>
    </location>
</feature>
<reference evidence="4 5" key="1">
    <citation type="submission" date="2016-10" db="EMBL/GenBank/DDBJ databases">
        <authorList>
            <person name="de Groot N.N."/>
        </authorList>
    </citation>
    <scope>NUCLEOTIDE SEQUENCE [LARGE SCALE GENOMIC DNA]</scope>
    <source>
        <strain evidence="4 5">DSM 19706</strain>
    </source>
</reference>
<feature type="chain" id="PRO_5011463551" evidence="2">
    <location>
        <begin position="21"/>
        <end position="326"/>
    </location>
</feature>
<dbReference type="Proteomes" id="UP000199308">
    <property type="component" value="Unassembled WGS sequence"/>
</dbReference>
<dbReference type="GO" id="GO:0016787">
    <property type="term" value="F:hydrolase activity"/>
    <property type="evidence" value="ECO:0007669"/>
    <property type="project" value="UniProtKB-KW"/>
</dbReference>